<name>A0A0V1M898_9BILA</name>
<accession>A0A0V1M898</accession>
<dbReference type="EMBL" id="JYDO01000184">
    <property type="protein sequence ID" value="KRZ67836.1"/>
    <property type="molecule type" value="Genomic_DNA"/>
</dbReference>
<dbReference type="EMBL" id="JYDO01000184">
    <property type="protein sequence ID" value="KRZ67838.1"/>
    <property type="molecule type" value="Genomic_DNA"/>
</dbReference>
<evidence type="ECO:0008006" key="4">
    <source>
        <dbReference type="Google" id="ProtNLM"/>
    </source>
</evidence>
<keyword evidence="1" id="KW-0732">Signal</keyword>
<feature type="chain" id="PRO_5007439066" description="Secreted protein" evidence="1">
    <location>
        <begin position="17"/>
        <end position="173"/>
    </location>
</feature>
<evidence type="ECO:0000256" key="1">
    <source>
        <dbReference type="SAM" id="SignalP"/>
    </source>
</evidence>
<sequence>MTLMMRSIFFTRGLLALLLLHGHHPLLSRGRVRIGSPRWKRCHVWRIWQRHCARIVRNCCHRCLELSRISGLLLRKTQRWIQINTTQIDIRPVQGVGIAPSRSQAVRRGSSSIVCLTSTILVEILVILVWTLLCQVERLTVNAGTFISLAINATTKWYEIHSAWTPLTNDLDL</sequence>
<gene>
    <name evidence="2" type="ORF">T10_1204</name>
</gene>
<evidence type="ECO:0000313" key="3">
    <source>
        <dbReference type="Proteomes" id="UP000054843"/>
    </source>
</evidence>
<organism evidence="2 3">
    <name type="scientific">Trichinella papuae</name>
    <dbReference type="NCBI Taxonomy" id="268474"/>
    <lineage>
        <taxon>Eukaryota</taxon>
        <taxon>Metazoa</taxon>
        <taxon>Ecdysozoa</taxon>
        <taxon>Nematoda</taxon>
        <taxon>Enoplea</taxon>
        <taxon>Dorylaimia</taxon>
        <taxon>Trichinellida</taxon>
        <taxon>Trichinellidae</taxon>
        <taxon>Trichinella</taxon>
    </lineage>
</organism>
<evidence type="ECO:0000313" key="2">
    <source>
        <dbReference type="EMBL" id="KRZ67836.1"/>
    </source>
</evidence>
<feature type="signal peptide" evidence="1">
    <location>
        <begin position="1"/>
        <end position="16"/>
    </location>
</feature>
<reference evidence="2 3" key="1">
    <citation type="submission" date="2015-01" db="EMBL/GenBank/DDBJ databases">
        <title>Evolution of Trichinella species and genotypes.</title>
        <authorList>
            <person name="Korhonen P.K."/>
            <person name="Edoardo P."/>
            <person name="Giuseppe L.R."/>
            <person name="Gasser R.B."/>
        </authorList>
    </citation>
    <scope>NUCLEOTIDE SEQUENCE [LARGE SCALE GENOMIC DNA]</scope>
    <source>
        <strain evidence="2">ISS1980</strain>
    </source>
</reference>
<keyword evidence="3" id="KW-1185">Reference proteome</keyword>
<comment type="caution">
    <text evidence="2">The sequence shown here is derived from an EMBL/GenBank/DDBJ whole genome shotgun (WGS) entry which is preliminary data.</text>
</comment>
<dbReference type="Proteomes" id="UP000054843">
    <property type="component" value="Unassembled WGS sequence"/>
</dbReference>
<protein>
    <recommendedName>
        <fullName evidence="4">Secreted protein</fullName>
    </recommendedName>
</protein>
<dbReference type="AlphaFoldDB" id="A0A0V1M898"/>
<proteinExistence type="predicted"/>